<proteinExistence type="predicted"/>
<organism evidence="1 2">
    <name type="scientific">Candidatus Nitrosarchaeum limnium BG20</name>
    <dbReference type="NCBI Taxonomy" id="859192"/>
    <lineage>
        <taxon>Archaea</taxon>
        <taxon>Nitrososphaerota</taxon>
        <taxon>Nitrososphaeria</taxon>
        <taxon>Nitrosopumilales</taxon>
        <taxon>Nitrosopumilaceae</taxon>
        <taxon>Nitrosarchaeum</taxon>
    </lineage>
</organism>
<name>S2ETE4_9ARCH</name>
<dbReference type="RefSeq" id="WP_193353023.1">
    <property type="nucleotide sequence ID" value="NZ_AHJG01000172.1"/>
</dbReference>
<accession>S2ETE4</accession>
<keyword evidence="2" id="KW-1185">Reference proteome</keyword>
<evidence type="ECO:0000313" key="1">
    <source>
        <dbReference type="EMBL" id="EPA05599.1"/>
    </source>
</evidence>
<reference evidence="1 2" key="1">
    <citation type="journal article" date="2012" name="J. Bacteriol.">
        <title>Genome Sequence of "Candidatus Nitrosoarchaeum limnia" BG20, a Low-Salinity Ammonia-Oxidizing Archaeon from the San Francisco Bay Estuary.</title>
        <authorList>
            <person name="Mosier A.C."/>
            <person name="Allen E.E."/>
            <person name="Kim M."/>
            <person name="Ferriera S."/>
            <person name="Francis C.A."/>
        </authorList>
    </citation>
    <scope>NUCLEOTIDE SEQUENCE [LARGE SCALE GENOMIC DNA]</scope>
    <source>
        <strain evidence="1 2">BG20</strain>
    </source>
</reference>
<protein>
    <submittedName>
        <fullName evidence="1">Uncharacterized protein</fullName>
    </submittedName>
</protein>
<sequence>MHCDDKRTLFVLKENIIMCFNELKETDFEDKNILKQINDLIEEYKALKKST</sequence>
<comment type="caution">
    <text evidence="1">The sequence shown here is derived from an EMBL/GenBank/DDBJ whole genome shotgun (WGS) entry which is preliminary data.</text>
</comment>
<dbReference type="OrthoDB" id="5004at2157"/>
<dbReference type="EMBL" id="AHJG01000172">
    <property type="protein sequence ID" value="EPA05599.1"/>
    <property type="molecule type" value="Genomic_DNA"/>
</dbReference>
<evidence type="ECO:0000313" key="2">
    <source>
        <dbReference type="Proteomes" id="UP000014065"/>
    </source>
</evidence>
<gene>
    <name evidence="1" type="ORF">BG20_I1050</name>
</gene>
<dbReference type="Proteomes" id="UP000014065">
    <property type="component" value="Unassembled WGS sequence"/>
</dbReference>
<dbReference type="AlphaFoldDB" id="S2ETE4"/>